<dbReference type="AlphaFoldDB" id="A0AAV1SG23"/>
<name>A0AAV1SG23_9ROSI</name>
<protein>
    <submittedName>
        <fullName evidence="2">Uncharacterized protein</fullName>
    </submittedName>
</protein>
<evidence type="ECO:0000256" key="1">
    <source>
        <dbReference type="SAM" id="MobiDB-lite"/>
    </source>
</evidence>
<reference evidence="2 3" key="1">
    <citation type="submission" date="2024-01" db="EMBL/GenBank/DDBJ databases">
        <authorList>
            <person name="Waweru B."/>
        </authorList>
    </citation>
    <scope>NUCLEOTIDE SEQUENCE [LARGE SCALE GENOMIC DNA]</scope>
</reference>
<organism evidence="2 3">
    <name type="scientific">Dovyalis caffra</name>
    <dbReference type="NCBI Taxonomy" id="77055"/>
    <lineage>
        <taxon>Eukaryota</taxon>
        <taxon>Viridiplantae</taxon>
        <taxon>Streptophyta</taxon>
        <taxon>Embryophyta</taxon>
        <taxon>Tracheophyta</taxon>
        <taxon>Spermatophyta</taxon>
        <taxon>Magnoliopsida</taxon>
        <taxon>eudicotyledons</taxon>
        <taxon>Gunneridae</taxon>
        <taxon>Pentapetalae</taxon>
        <taxon>rosids</taxon>
        <taxon>fabids</taxon>
        <taxon>Malpighiales</taxon>
        <taxon>Salicaceae</taxon>
        <taxon>Flacourtieae</taxon>
        <taxon>Dovyalis</taxon>
    </lineage>
</organism>
<gene>
    <name evidence="2" type="ORF">DCAF_LOCUS22734</name>
</gene>
<feature type="region of interest" description="Disordered" evidence="1">
    <location>
        <begin position="70"/>
        <end position="93"/>
    </location>
</feature>
<keyword evidence="3" id="KW-1185">Reference proteome</keyword>
<sequence>METPCYNPYKVSERPKLDCEKRRKTERERAYIAPPAFNNKSNGPILHHYAIQTQYLPTVYHLKSRKKETSFKVGQDNHIDRNSLENWAGSSKQ</sequence>
<dbReference type="EMBL" id="CAWUPB010001179">
    <property type="protein sequence ID" value="CAK7350010.1"/>
    <property type="molecule type" value="Genomic_DNA"/>
</dbReference>
<evidence type="ECO:0000313" key="3">
    <source>
        <dbReference type="Proteomes" id="UP001314170"/>
    </source>
</evidence>
<comment type="caution">
    <text evidence="2">The sequence shown here is derived from an EMBL/GenBank/DDBJ whole genome shotgun (WGS) entry which is preliminary data.</text>
</comment>
<proteinExistence type="predicted"/>
<feature type="compositionally biased region" description="Basic and acidic residues" evidence="1">
    <location>
        <begin position="70"/>
        <end position="83"/>
    </location>
</feature>
<evidence type="ECO:0000313" key="2">
    <source>
        <dbReference type="EMBL" id="CAK7350010.1"/>
    </source>
</evidence>
<feature type="compositionally biased region" description="Polar residues" evidence="1">
    <location>
        <begin position="84"/>
        <end position="93"/>
    </location>
</feature>
<accession>A0AAV1SG23</accession>
<dbReference type="Proteomes" id="UP001314170">
    <property type="component" value="Unassembled WGS sequence"/>
</dbReference>